<feature type="transmembrane region" description="Helical" evidence="10">
    <location>
        <begin position="484"/>
        <end position="502"/>
    </location>
</feature>
<comment type="subcellular location">
    <subcellularLocation>
        <location evidence="1">Membrane</location>
        <topology evidence="1">Multi-pass membrane protein</topology>
    </subcellularLocation>
</comment>
<keyword evidence="4 8" id="KW-0297">G-protein coupled receptor</keyword>
<dbReference type="SUPFAM" id="SSF81321">
    <property type="entry name" value="Family A G protein-coupled receptor-like"/>
    <property type="match status" value="3"/>
</dbReference>
<dbReference type="PROSITE" id="PS50262">
    <property type="entry name" value="G_PROTEIN_RECEP_F1_2"/>
    <property type="match status" value="3"/>
</dbReference>
<accession>A0ABN8R829</accession>
<evidence type="ECO:0000256" key="1">
    <source>
        <dbReference type="ARBA" id="ARBA00004141"/>
    </source>
</evidence>
<feature type="domain" description="G-protein coupled receptors family 1 profile" evidence="12">
    <location>
        <begin position="285"/>
        <end position="542"/>
    </location>
</feature>
<evidence type="ECO:0000256" key="6">
    <source>
        <dbReference type="ARBA" id="ARBA00023170"/>
    </source>
</evidence>
<feature type="transmembrane region" description="Helical" evidence="10">
    <location>
        <begin position="773"/>
        <end position="793"/>
    </location>
</feature>
<feature type="transmembrane region" description="Helical" evidence="10">
    <location>
        <begin position="306"/>
        <end position="325"/>
    </location>
</feature>
<organism evidence="13 14">
    <name type="scientific">Porites lobata</name>
    <dbReference type="NCBI Taxonomy" id="104759"/>
    <lineage>
        <taxon>Eukaryota</taxon>
        <taxon>Metazoa</taxon>
        <taxon>Cnidaria</taxon>
        <taxon>Anthozoa</taxon>
        <taxon>Hexacorallia</taxon>
        <taxon>Scleractinia</taxon>
        <taxon>Fungiina</taxon>
        <taxon>Poritidae</taxon>
        <taxon>Porites</taxon>
    </lineage>
</organism>
<evidence type="ECO:0000256" key="8">
    <source>
        <dbReference type="RuleBase" id="RU000688"/>
    </source>
</evidence>
<dbReference type="Pfam" id="PF00001">
    <property type="entry name" value="7tm_1"/>
    <property type="match status" value="3"/>
</dbReference>
<evidence type="ECO:0000256" key="11">
    <source>
        <dbReference type="SAM" id="SignalP"/>
    </source>
</evidence>
<dbReference type="EMBL" id="CALNXK010000201">
    <property type="protein sequence ID" value="CAH3175494.1"/>
    <property type="molecule type" value="Genomic_DNA"/>
</dbReference>
<feature type="region of interest" description="Disordered" evidence="9">
    <location>
        <begin position="1024"/>
        <end position="1052"/>
    </location>
</feature>
<feature type="transmembrane region" description="Helical" evidence="10">
    <location>
        <begin position="654"/>
        <end position="679"/>
    </location>
</feature>
<feature type="domain" description="G-protein coupled receptors family 1 profile" evidence="12">
    <location>
        <begin position="670"/>
        <end position="927"/>
    </location>
</feature>
<keyword evidence="7 8" id="KW-0807">Transducer</keyword>
<feature type="transmembrane region" description="Helical" evidence="10">
    <location>
        <begin position="41"/>
        <end position="65"/>
    </location>
</feature>
<feature type="signal peptide" evidence="11">
    <location>
        <begin position="1"/>
        <end position="16"/>
    </location>
</feature>
<dbReference type="CDD" id="cd00637">
    <property type="entry name" value="7tm_classA_rhodopsin-like"/>
    <property type="match status" value="1"/>
</dbReference>
<feature type="transmembrane region" description="Helical" evidence="10">
    <location>
        <begin position="908"/>
        <end position="930"/>
    </location>
</feature>
<evidence type="ECO:0000256" key="5">
    <source>
        <dbReference type="ARBA" id="ARBA00023136"/>
    </source>
</evidence>
<sequence length="1133" mass="126491">MVWLGALAFSLPVMVASKTAQLEGTDFLSCAEFWAPMSANTFSLVLIIGGYIIPLIIIAAVYSLAGIRLWSRQLPGHRNLVSNKKAQSSSRRATAMLITVVIVFALSWLPFQALEMLRQYNRPLYKSLPIEFLFIAPWFGYANSAINPILYVIFSENYRKEFYRILCRGPSRKDRNRKAVIEGVLDTAPTCESSKSRLASNIPLTGESSEQPSSLGLDKPLTQKSPEVSLPVLEIPVIHVYSVFPNITNNTTEPGSKNSAFFIPPNIQIGVTILAVSIFILALIGNIVVIYIVCTVNHMRSSTNTLIANMAVADLLMTIDIPYILKFFYVDHKWFGTFMGTVLCKFFHSAQVGSLIASVFSLVAISLDRSFAILFPMKTVMTKHVVRFAIAVIWLGALAFSLPVMVASKTAQLKGTDFLSCEEVWAPMSASTYSLVLLIGGYIIPLITIAVVYSLAGVRLWNRQLPGHKNLVSNQKAQSSSRRATAMLITVVIVFALSWLPFQTLEMLRGFNKPLFYSLPIELRYTTPWFGYANSAINPILYVIFSENYRQEFYRILGRGPTRKDRYRRTIISRSTTTRSTRLSRASSLAVSIPLQKLREKANYRRQGPDVTKIDPFFYLHGESVVIQQFRKKTDNATEPGSVSSYLIPFNIQIGFTILAVSISILALIGNILVIYIVFTVNHMRSTTNTLIANMAVADLLMAITIPYILKFFYVGFKWFGTFMGTVLCKFFSSAQVVSQIASIFSLVAISLDRSFAILFPMKKVMTKNVVRFAIAMVWLGALAFSLPVMVASKTVHFEGTDFVSCADFWAPMWWKIYILVFFIGGLIVPLIIIAIFCSAAVIRLCSRQPPGRKNMISNKKAQSSSRRAAAMLITVVIVFALSWLPFQTFQMLRLYNRPMYRSLPIELLFIAPWLAYANSAINPIFYVIFSENYRKEFYRILCRGPSRKDRNRKAVIEGVRAQREQPKCSERHYTSTHSIQCLPADIPQNFDSREIGLPANKQRALDSSERSLAVDTVPTCESSKSRLASNIPLTGESSEQPSSLGLDKPLTQKSPEVSLPVLEIPVIHVCRGNSLTDNKSVTCESLKESLAANLPLTVPKSPVSALTANISPTCDNHQRVLTVELTPSTESC</sequence>
<dbReference type="SMART" id="SM01381">
    <property type="entry name" value="7TM_GPCR_Srsx"/>
    <property type="match status" value="1"/>
</dbReference>
<evidence type="ECO:0000256" key="2">
    <source>
        <dbReference type="ARBA" id="ARBA00022692"/>
    </source>
</evidence>
<dbReference type="InterPro" id="IPR017452">
    <property type="entry name" value="GPCR_Rhodpsn_7TM"/>
</dbReference>
<feature type="transmembrane region" description="Helical" evidence="10">
    <location>
        <begin position="529"/>
        <end position="545"/>
    </location>
</feature>
<evidence type="ECO:0000256" key="7">
    <source>
        <dbReference type="ARBA" id="ARBA00023224"/>
    </source>
</evidence>
<evidence type="ECO:0000256" key="3">
    <source>
        <dbReference type="ARBA" id="ARBA00022989"/>
    </source>
</evidence>
<proteinExistence type="inferred from homology"/>
<keyword evidence="2 8" id="KW-0812">Transmembrane</keyword>
<dbReference type="Proteomes" id="UP001159405">
    <property type="component" value="Unassembled WGS sequence"/>
</dbReference>
<feature type="transmembrane region" description="Helical" evidence="10">
    <location>
        <begin position="433"/>
        <end position="456"/>
    </location>
</feature>
<name>A0ABN8R829_9CNID</name>
<keyword evidence="14" id="KW-1185">Reference proteome</keyword>
<feature type="compositionally biased region" description="Polar residues" evidence="9">
    <location>
        <begin position="1024"/>
        <end position="1044"/>
    </location>
</feature>
<feature type="chain" id="PRO_5046102103" description="G-protein coupled receptors family 1 profile domain-containing protein" evidence="11">
    <location>
        <begin position="17"/>
        <end position="1133"/>
    </location>
</feature>
<evidence type="ECO:0000313" key="14">
    <source>
        <dbReference type="Proteomes" id="UP001159405"/>
    </source>
</evidence>
<evidence type="ECO:0000313" key="13">
    <source>
        <dbReference type="EMBL" id="CAH3175494.1"/>
    </source>
</evidence>
<reference evidence="13 14" key="1">
    <citation type="submission" date="2022-05" db="EMBL/GenBank/DDBJ databases">
        <authorList>
            <consortium name="Genoscope - CEA"/>
            <person name="William W."/>
        </authorList>
    </citation>
    <scope>NUCLEOTIDE SEQUENCE [LARGE SCALE GENOMIC DNA]</scope>
</reference>
<gene>
    <name evidence="13" type="ORF">PLOB_00017056</name>
</gene>
<feature type="transmembrane region" description="Helical" evidence="10">
    <location>
        <begin position="132"/>
        <end position="154"/>
    </location>
</feature>
<comment type="similarity">
    <text evidence="8">Belongs to the G-protein coupled receptor 1 family.</text>
</comment>
<feature type="transmembrane region" description="Helical" evidence="10">
    <location>
        <begin position="813"/>
        <end position="846"/>
    </location>
</feature>
<feature type="transmembrane region" description="Helical" evidence="10">
    <location>
        <begin position="691"/>
        <end position="710"/>
    </location>
</feature>
<dbReference type="Gene3D" id="1.20.1070.10">
    <property type="entry name" value="Rhodopsin 7-helix transmembrane proteins"/>
    <property type="match status" value="3"/>
</dbReference>
<dbReference type="PANTHER" id="PTHR45695">
    <property type="entry name" value="LEUCOKININ RECEPTOR-RELATED"/>
    <property type="match status" value="1"/>
</dbReference>
<feature type="domain" description="G-protein coupled receptors family 1 profile" evidence="12">
    <location>
        <begin position="1"/>
        <end position="151"/>
    </location>
</feature>
<keyword evidence="3 10" id="KW-1133">Transmembrane helix</keyword>
<keyword evidence="11" id="KW-0732">Signal</keyword>
<feature type="transmembrane region" description="Helical" evidence="10">
    <location>
        <begin position="93"/>
        <end position="112"/>
    </location>
</feature>
<feature type="transmembrane region" description="Helical" evidence="10">
    <location>
        <begin position="385"/>
        <end position="406"/>
    </location>
</feature>
<evidence type="ECO:0000259" key="12">
    <source>
        <dbReference type="PROSITE" id="PS50262"/>
    </source>
</evidence>
<dbReference type="PRINTS" id="PR00237">
    <property type="entry name" value="GPCRRHODOPSN"/>
</dbReference>
<dbReference type="InterPro" id="IPR000276">
    <property type="entry name" value="GPCR_Rhodpsn"/>
</dbReference>
<comment type="caution">
    <text evidence="13">The sequence shown here is derived from an EMBL/GenBank/DDBJ whole genome shotgun (WGS) entry which is preliminary data.</text>
</comment>
<keyword evidence="6 8" id="KW-0675">Receptor</keyword>
<feature type="transmembrane region" description="Helical" evidence="10">
    <location>
        <begin position="867"/>
        <end position="888"/>
    </location>
</feature>
<evidence type="ECO:0000256" key="9">
    <source>
        <dbReference type="SAM" id="MobiDB-lite"/>
    </source>
</evidence>
<dbReference type="PROSITE" id="PS00237">
    <property type="entry name" value="G_PROTEIN_RECEP_F1_1"/>
    <property type="match status" value="2"/>
</dbReference>
<feature type="transmembrane region" description="Helical" evidence="10">
    <location>
        <begin position="267"/>
        <end position="294"/>
    </location>
</feature>
<keyword evidence="5 10" id="KW-0472">Membrane</keyword>
<evidence type="ECO:0000256" key="4">
    <source>
        <dbReference type="ARBA" id="ARBA00023040"/>
    </source>
</evidence>
<evidence type="ECO:0000256" key="10">
    <source>
        <dbReference type="SAM" id="Phobius"/>
    </source>
</evidence>
<dbReference type="PANTHER" id="PTHR45695:SF9">
    <property type="entry name" value="LEUCOKININ RECEPTOR"/>
    <property type="match status" value="1"/>
</dbReference>
<protein>
    <recommendedName>
        <fullName evidence="12">G-protein coupled receptors family 1 profile domain-containing protein</fullName>
    </recommendedName>
</protein>